<dbReference type="EMBL" id="JANPWB010000002">
    <property type="protein sequence ID" value="KAJ1210946.1"/>
    <property type="molecule type" value="Genomic_DNA"/>
</dbReference>
<comment type="caution">
    <text evidence="2">The sequence shown here is derived from an EMBL/GenBank/DDBJ whole genome shotgun (WGS) entry which is preliminary data.</text>
</comment>
<evidence type="ECO:0000313" key="3">
    <source>
        <dbReference type="Proteomes" id="UP001066276"/>
    </source>
</evidence>
<reference evidence="2" key="1">
    <citation type="journal article" date="2022" name="bioRxiv">
        <title>Sequencing and chromosome-scale assembly of the giantPleurodeles waltlgenome.</title>
        <authorList>
            <person name="Brown T."/>
            <person name="Elewa A."/>
            <person name="Iarovenko S."/>
            <person name="Subramanian E."/>
            <person name="Araus A.J."/>
            <person name="Petzold A."/>
            <person name="Susuki M."/>
            <person name="Suzuki K.-i.T."/>
            <person name="Hayashi T."/>
            <person name="Toyoda A."/>
            <person name="Oliveira C."/>
            <person name="Osipova E."/>
            <person name="Leigh N.D."/>
            <person name="Simon A."/>
            <person name="Yun M.H."/>
        </authorList>
    </citation>
    <scope>NUCLEOTIDE SEQUENCE</scope>
    <source>
        <strain evidence="2">20211129_DDA</strain>
        <tissue evidence="2">Liver</tissue>
    </source>
</reference>
<accession>A0AAV7WEB2</accession>
<protein>
    <submittedName>
        <fullName evidence="2">Uncharacterized protein</fullName>
    </submittedName>
</protein>
<dbReference type="AlphaFoldDB" id="A0AAV7WEB2"/>
<feature type="region of interest" description="Disordered" evidence="1">
    <location>
        <begin position="36"/>
        <end position="71"/>
    </location>
</feature>
<sequence>MRGRSRLVVRQVILHQCPHSWDHKKFNIALQERITLGSSHPARTQDSQPYSSRISGRPGSMDPHRRPGDFN</sequence>
<name>A0AAV7WEB2_PLEWA</name>
<gene>
    <name evidence="2" type="ORF">NDU88_006308</name>
</gene>
<feature type="compositionally biased region" description="Polar residues" evidence="1">
    <location>
        <begin position="36"/>
        <end position="54"/>
    </location>
</feature>
<evidence type="ECO:0000313" key="2">
    <source>
        <dbReference type="EMBL" id="KAJ1210946.1"/>
    </source>
</evidence>
<keyword evidence="3" id="KW-1185">Reference proteome</keyword>
<evidence type="ECO:0000256" key="1">
    <source>
        <dbReference type="SAM" id="MobiDB-lite"/>
    </source>
</evidence>
<dbReference type="Proteomes" id="UP001066276">
    <property type="component" value="Chromosome 1_2"/>
</dbReference>
<feature type="compositionally biased region" description="Basic and acidic residues" evidence="1">
    <location>
        <begin position="62"/>
        <end position="71"/>
    </location>
</feature>
<organism evidence="2 3">
    <name type="scientific">Pleurodeles waltl</name>
    <name type="common">Iberian ribbed newt</name>
    <dbReference type="NCBI Taxonomy" id="8319"/>
    <lineage>
        <taxon>Eukaryota</taxon>
        <taxon>Metazoa</taxon>
        <taxon>Chordata</taxon>
        <taxon>Craniata</taxon>
        <taxon>Vertebrata</taxon>
        <taxon>Euteleostomi</taxon>
        <taxon>Amphibia</taxon>
        <taxon>Batrachia</taxon>
        <taxon>Caudata</taxon>
        <taxon>Salamandroidea</taxon>
        <taxon>Salamandridae</taxon>
        <taxon>Pleurodelinae</taxon>
        <taxon>Pleurodeles</taxon>
    </lineage>
</organism>
<proteinExistence type="predicted"/>